<evidence type="ECO:0000313" key="1">
    <source>
        <dbReference type="EMBL" id="EGT47280.1"/>
    </source>
</evidence>
<proteinExistence type="predicted"/>
<dbReference type="EMBL" id="GL380117">
    <property type="protein sequence ID" value="EGT47280.1"/>
    <property type="molecule type" value="Genomic_DNA"/>
</dbReference>
<sequence>MCIAMSMIITSLYRPFQYSSPCRSITLWKCHNLSDSCSFNLSPSHGFWWISDYCRRGAHVLQAPDLCVMVSLCVRGDYDCVFQGSRTD</sequence>
<gene>
    <name evidence="1" type="ORF">CAEBREN_29225</name>
</gene>
<dbReference type="HOGENOM" id="CLU_2471053_0_0_1"/>
<organism evidence="2">
    <name type="scientific">Caenorhabditis brenneri</name>
    <name type="common">Nematode worm</name>
    <dbReference type="NCBI Taxonomy" id="135651"/>
    <lineage>
        <taxon>Eukaryota</taxon>
        <taxon>Metazoa</taxon>
        <taxon>Ecdysozoa</taxon>
        <taxon>Nematoda</taxon>
        <taxon>Chromadorea</taxon>
        <taxon>Rhabditida</taxon>
        <taxon>Rhabditina</taxon>
        <taxon>Rhabditomorpha</taxon>
        <taxon>Rhabditoidea</taxon>
        <taxon>Rhabditidae</taxon>
        <taxon>Peloderinae</taxon>
        <taxon>Caenorhabditis</taxon>
    </lineage>
</organism>
<dbReference type="AlphaFoldDB" id="G0P7M4"/>
<name>G0P7M4_CAEBE</name>
<keyword evidence="2" id="KW-1185">Reference proteome</keyword>
<protein>
    <submittedName>
        <fullName evidence="1">Uncharacterized protein</fullName>
    </submittedName>
</protein>
<dbReference type="InParanoid" id="G0P7M4"/>
<evidence type="ECO:0000313" key="2">
    <source>
        <dbReference type="Proteomes" id="UP000008068"/>
    </source>
</evidence>
<accession>G0P7M4</accession>
<dbReference type="Proteomes" id="UP000008068">
    <property type="component" value="Unassembled WGS sequence"/>
</dbReference>
<reference evidence="2" key="1">
    <citation type="submission" date="2011-07" db="EMBL/GenBank/DDBJ databases">
        <authorList>
            <consortium name="Caenorhabditis brenneri Sequencing and Analysis Consortium"/>
            <person name="Wilson R.K."/>
        </authorList>
    </citation>
    <scope>NUCLEOTIDE SEQUENCE [LARGE SCALE GENOMIC DNA]</scope>
    <source>
        <strain evidence="2">PB2801</strain>
    </source>
</reference>